<dbReference type="GO" id="GO:0005524">
    <property type="term" value="F:ATP binding"/>
    <property type="evidence" value="ECO:0007669"/>
    <property type="project" value="UniProtKB-KW"/>
</dbReference>
<dbReference type="PANTHER" id="PTHR30258:SF29">
    <property type="entry name" value="MSHA PILUS ASSEMBLY ATPASE MSHE"/>
    <property type="match status" value="1"/>
</dbReference>
<dbReference type="SUPFAM" id="SSF160246">
    <property type="entry name" value="EspE N-terminal domain-like"/>
    <property type="match status" value="1"/>
</dbReference>
<protein>
    <submittedName>
        <fullName evidence="5">MSHA biogenesis protein MshE</fullName>
    </submittedName>
</protein>
<evidence type="ECO:0000256" key="2">
    <source>
        <dbReference type="ARBA" id="ARBA00022741"/>
    </source>
</evidence>
<dbReference type="AlphaFoldDB" id="A0A119CU77"/>
<dbReference type="Gene3D" id="3.30.450.90">
    <property type="match status" value="1"/>
</dbReference>
<proteinExistence type="inferred from homology"/>
<name>A0A119CU77_THIDE</name>
<dbReference type="EMBL" id="LDUG01000048">
    <property type="protein sequence ID" value="KVW93346.1"/>
    <property type="molecule type" value="Genomic_DNA"/>
</dbReference>
<dbReference type="SMART" id="SM00382">
    <property type="entry name" value="AAA"/>
    <property type="match status" value="1"/>
</dbReference>
<dbReference type="PROSITE" id="PS00662">
    <property type="entry name" value="T2SP_E"/>
    <property type="match status" value="1"/>
</dbReference>
<sequence>MLTESATPTETKQPARQKIRLGDLLVEQKVISSADLDIALTAQKKSGRRLGRIIVESGLAGENDIAQALARQLAIPFVDLRKFSPDASILQLLPETQARRFRAMPLARRDGSIFVGMADPTDLFAYDEVARLFQEGIQLAVVAEGDLLAAIDRLYRRTDDIHGLTEELARDMGESEASIIGLEALGEGQADAPVVRLLQTVFEDALQVGASDVHIEPQEKHLAIRFRIDGMLHPQTQADLKIAPALALRLKIVSGLDISEKRLPQDGRFAVKVRGRTVDVRLSTMPTQYGESVVMRLLSQGDTPLTLDTLGMPPAMLERFRAILHRPNGLVLVTGPTGSGKTTTLYAALGELNEPGTKIITVEDPVEYRLAGVNQVQANEKIDLSFSRVLRAILRQDPDVILVGEMRDPDTAQIALRAAMTGHLVLSTLHTNDAASTPVRLLDMGVPAFMVATSVQGVLAQRLVRKVCGNCKAPHSITPQERVWLGRAHADDQTEAAYVAGQGCDRCHGTGYAGRRAIHELLEINTVLAESLARNSPAEFVAAARSSMAGHGLRDQAIALARTGVTSLAEAMRASAQDETS</sequence>
<dbReference type="InterPro" id="IPR001482">
    <property type="entry name" value="T2SS/T4SS_dom"/>
</dbReference>
<dbReference type="Proteomes" id="UP000064243">
    <property type="component" value="Unassembled WGS sequence"/>
</dbReference>
<evidence type="ECO:0000256" key="3">
    <source>
        <dbReference type="ARBA" id="ARBA00022840"/>
    </source>
</evidence>
<reference evidence="5 6" key="1">
    <citation type="journal article" date="2015" name="Appl. Environ. Microbiol.">
        <title>Aerobic and Anaerobic Thiosulfate Oxidation by a Cold-Adapted, Subglacial Chemoautotroph.</title>
        <authorList>
            <person name="Harrold Z.R."/>
            <person name="Skidmore M.L."/>
            <person name="Hamilton T.L."/>
            <person name="Desch L."/>
            <person name="Amada K."/>
            <person name="van Gelder W."/>
            <person name="Glover K."/>
            <person name="Roden E.E."/>
            <person name="Boyd E.S."/>
        </authorList>
    </citation>
    <scope>NUCLEOTIDE SEQUENCE [LARGE SCALE GENOMIC DNA]</scope>
    <source>
        <strain evidence="5 6">RG</strain>
    </source>
</reference>
<dbReference type="PATRIC" id="fig|36861.3.peg.2733"/>
<dbReference type="SUPFAM" id="SSF52540">
    <property type="entry name" value="P-loop containing nucleoside triphosphate hydrolases"/>
    <property type="match status" value="1"/>
</dbReference>
<dbReference type="FunFam" id="3.40.50.300:FF:000398">
    <property type="entry name" value="Type IV pilus assembly ATPase PilB"/>
    <property type="match status" value="1"/>
</dbReference>
<dbReference type="Pfam" id="PF05157">
    <property type="entry name" value="MshEN"/>
    <property type="match status" value="1"/>
</dbReference>
<dbReference type="InterPro" id="IPR027417">
    <property type="entry name" value="P-loop_NTPase"/>
</dbReference>
<comment type="caution">
    <text evidence="5">The sequence shown here is derived from an EMBL/GenBank/DDBJ whole genome shotgun (WGS) entry which is preliminary data.</text>
</comment>
<dbReference type="InterPro" id="IPR003593">
    <property type="entry name" value="AAA+_ATPase"/>
</dbReference>
<accession>A0A119CU77</accession>
<evidence type="ECO:0000313" key="5">
    <source>
        <dbReference type="EMBL" id="KVW93346.1"/>
    </source>
</evidence>
<keyword evidence="6" id="KW-1185">Reference proteome</keyword>
<feature type="domain" description="Bacterial type II secretion system protein E" evidence="4">
    <location>
        <begin position="394"/>
        <end position="408"/>
    </location>
</feature>
<dbReference type="FunFam" id="3.30.450.90:FF:000001">
    <property type="entry name" value="Type II secretion system ATPase GspE"/>
    <property type="match status" value="1"/>
</dbReference>
<dbReference type="CDD" id="cd01129">
    <property type="entry name" value="PulE-GspE-like"/>
    <property type="match status" value="1"/>
</dbReference>
<dbReference type="InterPro" id="IPR007831">
    <property type="entry name" value="T2SS_GspE_N"/>
</dbReference>
<dbReference type="Gene3D" id="3.30.300.160">
    <property type="entry name" value="Type II secretion system, protein E, N-terminal domain"/>
    <property type="match status" value="1"/>
</dbReference>
<dbReference type="PANTHER" id="PTHR30258">
    <property type="entry name" value="TYPE II SECRETION SYSTEM PROTEIN GSPE-RELATED"/>
    <property type="match status" value="1"/>
</dbReference>
<evidence type="ECO:0000259" key="4">
    <source>
        <dbReference type="PROSITE" id="PS00662"/>
    </source>
</evidence>
<gene>
    <name evidence="5" type="ORF">ABW22_14550</name>
</gene>
<dbReference type="Pfam" id="PF00437">
    <property type="entry name" value="T2SSE"/>
    <property type="match status" value="1"/>
</dbReference>
<dbReference type="Gene3D" id="3.40.50.300">
    <property type="entry name" value="P-loop containing nucleotide triphosphate hydrolases"/>
    <property type="match status" value="1"/>
</dbReference>
<dbReference type="GO" id="GO:0005886">
    <property type="term" value="C:plasma membrane"/>
    <property type="evidence" value="ECO:0007669"/>
    <property type="project" value="TreeGrafter"/>
</dbReference>
<evidence type="ECO:0000313" key="6">
    <source>
        <dbReference type="Proteomes" id="UP000064243"/>
    </source>
</evidence>
<keyword evidence="3" id="KW-0067">ATP-binding</keyword>
<comment type="similarity">
    <text evidence="1">Belongs to the GSP E family.</text>
</comment>
<keyword evidence="2" id="KW-0547">Nucleotide-binding</keyword>
<evidence type="ECO:0000256" key="1">
    <source>
        <dbReference type="ARBA" id="ARBA00006611"/>
    </source>
</evidence>
<organism evidence="5 6">
    <name type="scientific">Thiobacillus denitrificans</name>
    <dbReference type="NCBI Taxonomy" id="36861"/>
    <lineage>
        <taxon>Bacteria</taxon>
        <taxon>Pseudomonadati</taxon>
        <taxon>Pseudomonadota</taxon>
        <taxon>Betaproteobacteria</taxon>
        <taxon>Nitrosomonadales</taxon>
        <taxon>Thiobacillaceae</taxon>
        <taxon>Thiobacillus</taxon>
    </lineage>
</organism>
<dbReference type="RefSeq" id="WP_059758287.1">
    <property type="nucleotide sequence ID" value="NZ_LDUG01000048.1"/>
</dbReference>
<dbReference type="GO" id="GO:0016887">
    <property type="term" value="F:ATP hydrolysis activity"/>
    <property type="evidence" value="ECO:0007669"/>
    <property type="project" value="TreeGrafter"/>
</dbReference>
<dbReference type="OrthoDB" id="5289285at2"/>
<dbReference type="InterPro" id="IPR037257">
    <property type="entry name" value="T2SS_E_N_sf"/>
</dbReference>